<dbReference type="InterPro" id="IPR006531">
    <property type="entry name" value="Gp5/Vgr_OB"/>
</dbReference>
<gene>
    <name evidence="6" type="ordered locus">MYSTI_00342</name>
</gene>
<dbReference type="EMBL" id="CP004025">
    <property type="protein sequence ID" value="AGC41700.1"/>
    <property type="molecule type" value="Genomic_DNA"/>
</dbReference>
<sequence>MRLSATISHGGLPTDSGVSRLQVEEGLSRLFVADVECVSADPDWDLGALLGTDASVSVVDRDAVRHFHGVVEEAEYLQRRGDLFVYRLRLQPRLQGLAHRLRSRIFQDQGSVAVIKEVLSGAGLPDDAVCWGVAEGPAREYCTQWRESELAFVLRLLEDAGMFFWFEHSASGHVMHVADSPAAHQPMEGSVGLSFRTREGGEALRDIVTRVTYTSRVVPDAVTLRDWNWLTPQVLPEAKLSAPEGGALEQYEFPSGFVSAAAGKQRAADRLTALRARQRVLRGTTPCLRLAPGRRFELFDAEPAPLNGGYLLLEVRHVYEDPTAGTMADGDAHYRAEFTAVPGAVEFRPPRVTPRPRINGKELAVVTGPAGEEIHVDEFGRVKVHFYWDREGKVDDTASCWMRVQQQNTAGSQILPRVGWEVEVGFLHGDPDRPVVMQKVYNAETMPPYALPDNLMQSALQSSSTPGGGGTNEVRLNDGNGAMEFFLHAQKDLSLQAGHNLTEQIAVDEAVQVTSDSTSSIGATEDVSIGGNQSASVTGMLSEDTAGTKKVVVSAMDQWGVGAMHATHVKGARTENVGGLRNVLAQKVSETFNADLTTSVGGVLSINTVGAIVEAVAGNKTELVAGAKVEKITGSKAENIGAAKVMTAGAVNIKTGKDLTLASGGAMAITTGGPMSIQCGKDFNLSGTTVTITVGKATVKAGAKLEASPASMKLKGSTVGGDGANVKLKGTIQYK</sequence>
<evidence type="ECO:0000256" key="1">
    <source>
        <dbReference type="ARBA" id="ARBA00004613"/>
    </source>
</evidence>
<evidence type="ECO:0000256" key="3">
    <source>
        <dbReference type="ARBA" id="ARBA00022525"/>
    </source>
</evidence>
<evidence type="ECO:0000313" key="7">
    <source>
        <dbReference type="Proteomes" id="UP000011131"/>
    </source>
</evidence>
<dbReference type="SUPFAM" id="SSF69349">
    <property type="entry name" value="Phage fibre proteins"/>
    <property type="match status" value="1"/>
</dbReference>
<evidence type="ECO:0000256" key="2">
    <source>
        <dbReference type="ARBA" id="ARBA00005558"/>
    </source>
</evidence>
<dbReference type="Pfam" id="PF22178">
    <property type="entry name" value="Gp5_trimer_C"/>
    <property type="match status" value="1"/>
</dbReference>
<dbReference type="eggNOG" id="COG3501">
    <property type="taxonomic scope" value="Bacteria"/>
</dbReference>
<dbReference type="SUPFAM" id="SSF69279">
    <property type="entry name" value="Phage tail proteins"/>
    <property type="match status" value="2"/>
</dbReference>
<dbReference type="OrthoDB" id="5478118at2"/>
<dbReference type="Pfam" id="PF04717">
    <property type="entry name" value="Phage_base_V"/>
    <property type="match status" value="1"/>
</dbReference>
<dbReference type="InterPro" id="IPR050708">
    <property type="entry name" value="T6SS_VgrG/RHS"/>
</dbReference>
<dbReference type="Gene3D" id="2.40.50.230">
    <property type="entry name" value="Gp5 N-terminal domain"/>
    <property type="match status" value="1"/>
</dbReference>
<keyword evidence="3" id="KW-0964">Secreted</keyword>
<dbReference type="Gene3D" id="3.55.50.10">
    <property type="entry name" value="Baseplate protein-like domains"/>
    <property type="match status" value="1"/>
</dbReference>
<dbReference type="HOGENOM" id="CLU_004121_3_0_7"/>
<organism evidence="6 7">
    <name type="scientific">Myxococcus stipitatus (strain DSM 14675 / JCM 12634 / Mx s8)</name>
    <dbReference type="NCBI Taxonomy" id="1278073"/>
    <lineage>
        <taxon>Bacteria</taxon>
        <taxon>Pseudomonadati</taxon>
        <taxon>Myxococcota</taxon>
        <taxon>Myxococcia</taxon>
        <taxon>Myxococcales</taxon>
        <taxon>Cystobacterineae</taxon>
        <taxon>Myxococcaceae</taxon>
        <taxon>Myxococcus</taxon>
    </lineage>
</organism>
<evidence type="ECO:0000259" key="5">
    <source>
        <dbReference type="Pfam" id="PF22178"/>
    </source>
</evidence>
<dbReference type="SUPFAM" id="SSF69255">
    <property type="entry name" value="gp5 N-terminal domain-like"/>
    <property type="match status" value="1"/>
</dbReference>
<keyword evidence="7" id="KW-1185">Reference proteome</keyword>
<dbReference type="InterPro" id="IPR017847">
    <property type="entry name" value="T6SS_RhsGE_Vgr_subset"/>
</dbReference>
<dbReference type="InterPro" id="IPR054030">
    <property type="entry name" value="Gp5_Vgr_C"/>
</dbReference>
<evidence type="ECO:0000313" key="6">
    <source>
        <dbReference type="EMBL" id="AGC41700.1"/>
    </source>
</evidence>
<dbReference type="AlphaFoldDB" id="L7U1G5"/>
<dbReference type="InterPro" id="IPR006533">
    <property type="entry name" value="T6SS_Vgr_RhsGE"/>
</dbReference>
<proteinExistence type="inferred from homology"/>
<dbReference type="PANTHER" id="PTHR32305">
    <property type="match status" value="1"/>
</dbReference>
<dbReference type="NCBIfam" id="TIGR03361">
    <property type="entry name" value="VI_Rhs_Vgr"/>
    <property type="match status" value="1"/>
</dbReference>
<comment type="subcellular location">
    <subcellularLocation>
        <location evidence="1">Secreted</location>
    </subcellularLocation>
</comment>
<dbReference type="KEGG" id="msd:MYSTI_00342"/>
<name>L7U1G5_MYXSD</name>
<accession>L7U1G5</accession>
<dbReference type="PATRIC" id="fig|1278073.3.peg.359"/>
<dbReference type="PANTHER" id="PTHR32305:SF15">
    <property type="entry name" value="PROTEIN RHSA-RELATED"/>
    <property type="match status" value="1"/>
</dbReference>
<dbReference type="Gene3D" id="2.30.110.50">
    <property type="match status" value="1"/>
</dbReference>
<feature type="domain" description="Gp5/Type VI secretion system Vgr protein OB-fold" evidence="4">
    <location>
        <begin position="377"/>
        <end position="441"/>
    </location>
</feature>
<comment type="similarity">
    <text evidence="2">Belongs to the VgrG protein family.</text>
</comment>
<dbReference type="Gene3D" id="4.10.220.110">
    <property type="match status" value="1"/>
</dbReference>
<dbReference type="STRING" id="1278073.MYSTI_00342"/>
<dbReference type="NCBIfam" id="TIGR01646">
    <property type="entry name" value="vgr_GE"/>
    <property type="match status" value="1"/>
</dbReference>
<protein>
    <submittedName>
        <fullName evidence="6">Rhs element Vgr family protein</fullName>
    </submittedName>
</protein>
<reference evidence="6 7" key="1">
    <citation type="journal article" date="2013" name="Genome Announc.">
        <title>Complete genome sequence of Myxococcus stipitatus strain DSM 14675, a fruiting myxobacterium.</title>
        <authorList>
            <person name="Huntley S."/>
            <person name="Kneip S."/>
            <person name="Treuner-Lange A."/>
            <person name="Sogaard-Andersen L."/>
        </authorList>
    </citation>
    <scope>NUCLEOTIDE SEQUENCE [LARGE SCALE GENOMIC DNA]</scope>
    <source>
        <strain evidence="7">DSM 14675 / JCM 12634 / Mx s8</strain>
    </source>
</reference>
<dbReference type="GO" id="GO:0005576">
    <property type="term" value="C:extracellular region"/>
    <property type="evidence" value="ECO:0007669"/>
    <property type="project" value="UniProtKB-SubCell"/>
</dbReference>
<feature type="domain" description="Gp5/Type VI secretion system Vgr C-terminal trimerisation" evidence="5">
    <location>
        <begin position="458"/>
        <end position="569"/>
    </location>
</feature>
<evidence type="ECO:0000259" key="4">
    <source>
        <dbReference type="Pfam" id="PF04717"/>
    </source>
</evidence>
<dbReference type="InterPro" id="IPR037026">
    <property type="entry name" value="Vgr_OB-fold_dom_sf"/>
</dbReference>
<dbReference type="Pfam" id="PF05954">
    <property type="entry name" value="Phage_GPD"/>
    <property type="match status" value="1"/>
</dbReference>
<dbReference type="Proteomes" id="UP000011131">
    <property type="component" value="Chromosome"/>
</dbReference>